<evidence type="ECO:0000313" key="3">
    <source>
        <dbReference type="EMBL" id="CAB4195989.1"/>
    </source>
</evidence>
<evidence type="ECO:0000256" key="1">
    <source>
        <dbReference type="SAM" id="Phobius"/>
    </source>
</evidence>
<keyword evidence="1" id="KW-1133">Transmembrane helix</keyword>
<protein>
    <submittedName>
        <fullName evidence="3">Uncharacterized protein</fullName>
    </submittedName>
</protein>
<dbReference type="EMBL" id="LR796812">
    <property type="protein sequence ID" value="CAB4167690.1"/>
    <property type="molecule type" value="Genomic_DNA"/>
</dbReference>
<reference evidence="3" key="1">
    <citation type="submission" date="2020-05" db="EMBL/GenBank/DDBJ databases">
        <authorList>
            <person name="Chiriac C."/>
            <person name="Salcher M."/>
            <person name="Ghai R."/>
            <person name="Kavagutti S V."/>
        </authorList>
    </citation>
    <scope>NUCLEOTIDE SEQUENCE</scope>
</reference>
<proteinExistence type="predicted"/>
<keyword evidence="1" id="KW-0812">Transmembrane</keyword>
<feature type="transmembrane region" description="Helical" evidence="1">
    <location>
        <begin position="27"/>
        <end position="50"/>
    </location>
</feature>
<name>A0A6J5RG51_9CAUD</name>
<organism evidence="3">
    <name type="scientific">uncultured Caudovirales phage</name>
    <dbReference type="NCBI Taxonomy" id="2100421"/>
    <lineage>
        <taxon>Viruses</taxon>
        <taxon>Duplodnaviria</taxon>
        <taxon>Heunggongvirae</taxon>
        <taxon>Uroviricota</taxon>
        <taxon>Caudoviricetes</taxon>
        <taxon>Peduoviridae</taxon>
        <taxon>Maltschvirus</taxon>
        <taxon>Maltschvirus maltsch</taxon>
    </lineage>
</organism>
<gene>
    <name evidence="3" type="ORF">UFOVP1293_71</name>
    <name evidence="4" type="ORF">UFOVP1644_89</name>
    <name evidence="2" type="ORF">UFOVP860_40</name>
</gene>
<evidence type="ECO:0000313" key="2">
    <source>
        <dbReference type="EMBL" id="CAB4167690.1"/>
    </source>
</evidence>
<evidence type="ECO:0000313" key="4">
    <source>
        <dbReference type="EMBL" id="CAB4222634.1"/>
    </source>
</evidence>
<sequence length="54" mass="5763">MPKPPPPPLDWDNVKSASPPRSILPPYFWPTVLGVTGVALGVVGLVVDVARVCR</sequence>
<dbReference type="EMBL" id="LR797513">
    <property type="protein sequence ID" value="CAB4222634.1"/>
    <property type="molecule type" value="Genomic_DNA"/>
</dbReference>
<keyword evidence="1" id="KW-0472">Membrane</keyword>
<dbReference type="EMBL" id="LR797244">
    <property type="protein sequence ID" value="CAB4195989.1"/>
    <property type="molecule type" value="Genomic_DNA"/>
</dbReference>
<accession>A0A6J5RG51</accession>